<sequence>MSEIGLYVYAIVPAELIGEQLGTGIDDAPVTVVGTPGGIAAAVHEHDTTPIQGPDDEVKRWVLEHSRVVDAAWERAGTALPVSFNVIVSPQGALTAHERLTSWLGDSESALRSHLERLRGRVELRAEISLDQKTVSESSPEVREMRQSVAERPAGVQRLYRKRLETFEREITEKLADRLYPDYRRRLAALSEDLTENRRPGRTPGSVAVLSVSLLVPEENMEQVGIALAEIRDEQPGTEIRYLGPWPPYSFAEVPEPASPGAEAPAPAE</sequence>
<dbReference type="RefSeq" id="WP_236866514.1">
    <property type="nucleotide sequence ID" value="NZ_BAABAZ010000006.1"/>
</dbReference>
<name>A0ABP8EKK2_9MICO</name>
<comment type="subcellular location">
    <subcellularLocation>
        <location evidence="2">Gas vesicle</location>
    </subcellularLocation>
</comment>
<gene>
    <name evidence="4" type="primary">gvpL</name>
    <name evidence="4" type="ORF">GCM10022261_19920</name>
</gene>
<evidence type="ECO:0000256" key="1">
    <source>
        <dbReference type="ARBA" id="ARBA00022987"/>
    </source>
</evidence>
<dbReference type="InterPro" id="IPR009430">
    <property type="entry name" value="GvpL/GvpF"/>
</dbReference>
<organism evidence="4 5">
    <name type="scientific">Brevibacterium daeguense</name>
    <dbReference type="NCBI Taxonomy" id="909936"/>
    <lineage>
        <taxon>Bacteria</taxon>
        <taxon>Bacillati</taxon>
        <taxon>Actinomycetota</taxon>
        <taxon>Actinomycetes</taxon>
        <taxon>Micrococcales</taxon>
        <taxon>Brevibacteriaceae</taxon>
        <taxon>Brevibacterium</taxon>
    </lineage>
</organism>
<dbReference type="PANTHER" id="PTHR36852:SF1">
    <property type="entry name" value="PROTEIN GVPL 2"/>
    <property type="match status" value="1"/>
</dbReference>
<dbReference type="Proteomes" id="UP001501586">
    <property type="component" value="Unassembled WGS sequence"/>
</dbReference>
<evidence type="ECO:0000313" key="4">
    <source>
        <dbReference type="EMBL" id="GAA4284461.1"/>
    </source>
</evidence>
<accession>A0ABP8EKK2</accession>
<dbReference type="EMBL" id="BAABAZ010000006">
    <property type="protein sequence ID" value="GAA4284461.1"/>
    <property type="molecule type" value="Genomic_DNA"/>
</dbReference>
<dbReference type="Pfam" id="PF06386">
    <property type="entry name" value="GvpL_GvpF"/>
    <property type="match status" value="1"/>
</dbReference>
<evidence type="ECO:0000313" key="5">
    <source>
        <dbReference type="Proteomes" id="UP001501586"/>
    </source>
</evidence>
<comment type="caution">
    <text evidence="4">The sequence shown here is derived from an EMBL/GenBank/DDBJ whole genome shotgun (WGS) entry which is preliminary data.</text>
</comment>
<keyword evidence="1" id="KW-0304">Gas vesicle</keyword>
<proteinExistence type="inferred from homology"/>
<evidence type="ECO:0000256" key="3">
    <source>
        <dbReference type="ARBA" id="ARBA00035643"/>
    </source>
</evidence>
<comment type="similarity">
    <text evidence="3">Belongs to the gas vesicle GvpF/GvpL family.</text>
</comment>
<dbReference type="PANTHER" id="PTHR36852">
    <property type="entry name" value="PROTEIN GVPL 2"/>
    <property type="match status" value="1"/>
</dbReference>
<reference evidence="5" key="1">
    <citation type="journal article" date="2019" name="Int. J. Syst. Evol. Microbiol.">
        <title>The Global Catalogue of Microorganisms (GCM) 10K type strain sequencing project: providing services to taxonomists for standard genome sequencing and annotation.</title>
        <authorList>
            <consortium name="The Broad Institute Genomics Platform"/>
            <consortium name="The Broad Institute Genome Sequencing Center for Infectious Disease"/>
            <person name="Wu L."/>
            <person name="Ma J."/>
        </authorList>
    </citation>
    <scope>NUCLEOTIDE SEQUENCE [LARGE SCALE GENOMIC DNA]</scope>
    <source>
        <strain evidence="5">JCM 17458</strain>
    </source>
</reference>
<keyword evidence="5" id="KW-1185">Reference proteome</keyword>
<protein>
    <submittedName>
        <fullName evidence="4">Gas vesicle protein GvpL</fullName>
    </submittedName>
</protein>
<evidence type="ECO:0000256" key="2">
    <source>
        <dbReference type="ARBA" id="ARBA00035108"/>
    </source>
</evidence>